<name>A0A5C1Q8P3_9SPIO</name>
<gene>
    <name evidence="1" type="ORF">EW093_00560</name>
</gene>
<protein>
    <submittedName>
        <fullName evidence="1">Uncharacterized protein</fullName>
    </submittedName>
</protein>
<dbReference type="AlphaFoldDB" id="A0A5C1Q8P3"/>
<reference evidence="1 2" key="1">
    <citation type="submission" date="2019-02" db="EMBL/GenBank/DDBJ databases">
        <authorList>
            <person name="Fomenkov A."/>
            <person name="Dubinina G."/>
            <person name="Grabovich M."/>
            <person name="Vincze T."/>
            <person name="Roberts R.J."/>
        </authorList>
    </citation>
    <scope>NUCLEOTIDE SEQUENCE [LARGE SCALE GENOMIC DNA]</scope>
    <source>
        <strain evidence="1 2">P</strain>
    </source>
</reference>
<organism evidence="1 2">
    <name type="scientific">Thiospirochaeta perfilievii</name>
    <dbReference type="NCBI Taxonomy" id="252967"/>
    <lineage>
        <taxon>Bacteria</taxon>
        <taxon>Pseudomonadati</taxon>
        <taxon>Spirochaetota</taxon>
        <taxon>Spirochaetia</taxon>
        <taxon>Spirochaetales</taxon>
        <taxon>Spirochaetaceae</taxon>
        <taxon>Thiospirochaeta</taxon>
    </lineage>
</organism>
<reference evidence="1 2" key="2">
    <citation type="submission" date="2019-09" db="EMBL/GenBank/DDBJ databases">
        <title>Complete Genome Sequence and Methylome Analysis of free living Spirochaetas.</title>
        <authorList>
            <person name="Leshcheva N."/>
            <person name="Mikheeva N."/>
        </authorList>
    </citation>
    <scope>NUCLEOTIDE SEQUENCE [LARGE SCALE GENOMIC DNA]</scope>
    <source>
        <strain evidence="1 2">P</strain>
    </source>
</reference>
<dbReference type="KEGG" id="sper:EW093_00560"/>
<proteinExistence type="predicted"/>
<dbReference type="Proteomes" id="UP000323824">
    <property type="component" value="Chromosome"/>
</dbReference>
<keyword evidence="2" id="KW-1185">Reference proteome</keyword>
<dbReference type="EMBL" id="CP035807">
    <property type="protein sequence ID" value="QEN03256.1"/>
    <property type="molecule type" value="Genomic_DNA"/>
</dbReference>
<evidence type="ECO:0000313" key="1">
    <source>
        <dbReference type="EMBL" id="QEN03256.1"/>
    </source>
</evidence>
<dbReference type="RefSeq" id="WP_149566516.1">
    <property type="nucleotide sequence ID" value="NZ_CP035807.1"/>
</dbReference>
<evidence type="ECO:0000313" key="2">
    <source>
        <dbReference type="Proteomes" id="UP000323824"/>
    </source>
</evidence>
<sequence length="99" mass="11394">MKRDYDPKGMLKSKGIVYFPPVESFEEALKIQKECGGVIISLEESGFLVDETSKISKLYDISLKELEIYFTSLLKEQNLLEDEIVSIINTWKEEEDIAN</sequence>
<accession>A0A5C1Q8P3</accession>